<evidence type="ECO:0000256" key="1">
    <source>
        <dbReference type="ARBA" id="ARBA00022884"/>
    </source>
</evidence>
<reference evidence="5 6" key="1">
    <citation type="journal article" date="2024" name="bioRxiv">
        <title>A reference genome for Trichogramma kaykai: A tiny desert-dwelling parasitoid wasp with competing sex-ratio distorters.</title>
        <authorList>
            <person name="Culotta J."/>
            <person name="Lindsey A.R."/>
        </authorList>
    </citation>
    <scope>NUCLEOTIDE SEQUENCE [LARGE SCALE GENOMIC DNA]</scope>
    <source>
        <strain evidence="5 6">KSX58</strain>
    </source>
</reference>
<sequence length="371" mass="42840">MEEYNRYICKDMKGLYSLIFKNTNNMKKEEMQEIFSKYGPVAEIKAAGDTRGYHFIRYQNLEEAKLAMIGMKDHSKINLLQHVKKDKNNDRNRQNNSSGNKNTKVQDQVGHKENQKFNNDSTPKVQNSVPWEDFGKDLSKDSSENKNSKPQDQIHHKKNQKLNNNSIPKVQNSVPWENFGKDLSKDSSKNKNSTAQNQIHHQGNQKLNNESTPRIQNSVSLQNEKDNELNDTTSTTSVPSLREETKKVTTRHKDKSIHEDISIVDEVPDLVASNKIMQKPIFLDAQEVIVGNIPDKHSSAYMLHLFQKWTPLAVTNISTTKNNIRFCRIYLMSEKDACEIESRFDKMELLGQRLVVLRPNQLIKESSFKFC</sequence>
<dbReference type="SMART" id="SM00360">
    <property type="entry name" value="RRM"/>
    <property type="match status" value="2"/>
</dbReference>
<dbReference type="SUPFAM" id="SSF54928">
    <property type="entry name" value="RNA-binding domain, RBD"/>
    <property type="match status" value="2"/>
</dbReference>
<organism evidence="5 6">
    <name type="scientific">Trichogramma kaykai</name>
    <dbReference type="NCBI Taxonomy" id="54128"/>
    <lineage>
        <taxon>Eukaryota</taxon>
        <taxon>Metazoa</taxon>
        <taxon>Ecdysozoa</taxon>
        <taxon>Arthropoda</taxon>
        <taxon>Hexapoda</taxon>
        <taxon>Insecta</taxon>
        <taxon>Pterygota</taxon>
        <taxon>Neoptera</taxon>
        <taxon>Endopterygota</taxon>
        <taxon>Hymenoptera</taxon>
        <taxon>Apocrita</taxon>
        <taxon>Proctotrupomorpha</taxon>
        <taxon>Chalcidoidea</taxon>
        <taxon>Trichogrammatidae</taxon>
        <taxon>Trichogramma</taxon>
    </lineage>
</organism>
<dbReference type="PROSITE" id="PS50102">
    <property type="entry name" value="RRM"/>
    <property type="match status" value="1"/>
</dbReference>
<feature type="compositionally biased region" description="Polar residues" evidence="3">
    <location>
        <begin position="230"/>
        <end position="239"/>
    </location>
</feature>
<dbReference type="AlphaFoldDB" id="A0ABD2XCQ3"/>
<feature type="domain" description="RRM" evidence="4">
    <location>
        <begin position="16"/>
        <end position="90"/>
    </location>
</feature>
<keyword evidence="6" id="KW-1185">Reference proteome</keyword>
<feature type="region of interest" description="Disordered" evidence="3">
    <location>
        <begin position="84"/>
        <end position="253"/>
    </location>
</feature>
<proteinExistence type="predicted"/>
<feature type="compositionally biased region" description="Basic and acidic residues" evidence="3">
    <location>
        <begin position="179"/>
        <end position="189"/>
    </location>
</feature>
<name>A0ABD2XCQ3_9HYME</name>
<feature type="compositionally biased region" description="Polar residues" evidence="3">
    <location>
        <begin position="161"/>
        <end position="175"/>
    </location>
</feature>
<evidence type="ECO:0000313" key="5">
    <source>
        <dbReference type="EMBL" id="KAL3403236.1"/>
    </source>
</evidence>
<feature type="compositionally biased region" description="Polar residues" evidence="3">
    <location>
        <begin position="194"/>
        <end position="222"/>
    </location>
</feature>
<dbReference type="Proteomes" id="UP001627154">
    <property type="component" value="Unassembled WGS sequence"/>
</dbReference>
<dbReference type="Pfam" id="PF00076">
    <property type="entry name" value="RRM_1"/>
    <property type="match status" value="1"/>
</dbReference>
<evidence type="ECO:0000259" key="4">
    <source>
        <dbReference type="PROSITE" id="PS50102"/>
    </source>
</evidence>
<dbReference type="GO" id="GO:0003723">
    <property type="term" value="F:RNA binding"/>
    <property type="evidence" value="ECO:0007669"/>
    <property type="project" value="UniProtKB-UniRule"/>
</dbReference>
<dbReference type="InterPro" id="IPR000504">
    <property type="entry name" value="RRM_dom"/>
</dbReference>
<evidence type="ECO:0000256" key="2">
    <source>
        <dbReference type="PROSITE-ProRule" id="PRU00176"/>
    </source>
</evidence>
<dbReference type="EMBL" id="JBJJXI010000031">
    <property type="protein sequence ID" value="KAL3403236.1"/>
    <property type="molecule type" value="Genomic_DNA"/>
</dbReference>
<comment type="caution">
    <text evidence="5">The sequence shown here is derived from an EMBL/GenBank/DDBJ whole genome shotgun (WGS) entry which is preliminary data.</text>
</comment>
<protein>
    <recommendedName>
        <fullName evidence="4">RRM domain-containing protein</fullName>
    </recommendedName>
</protein>
<evidence type="ECO:0000313" key="6">
    <source>
        <dbReference type="Proteomes" id="UP001627154"/>
    </source>
</evidence>
<feature type="compositionally biased region" description="Basic and acidic residues" evidence="3">
    <location>
        <begin position="133"/>
        <end position="154"/>
    </location>
</feature>
<evidence type="ECO:0000256" key="3">
    <source>
        <dbReference type="SAM" id="MobiDB-lite"/>
    </source>
</evidence>
<keyword evidence="1 2" id="KW-0694">RNA-binding</keyword>
<dbReference type="InterPro" id="IPR035979">
    <property type="entry name" value="RBD_domain_sf"/>
</dbReference>
<dbReference type="InterPro" id="IPR012677">
    <property type="entry name" value="Nucleotide-bd_a/b_plait_sf"/>
</dbReference>
<dbReference type="Gene3D" id="3.30.70.330">
    <property type="match status" value="1"/>
</dbReference>
<feature type="compositionally biased region" description="Polar residues" evidence="3">
    <location>
        <begin position="116"/>
        <end position="129"/>
    </location>
</feature>
<accession>A0ABD2XCQ3</accession>
<gene>
    <name evidence="5" type="ORF">TKK_003846</name>
</gene>